<dbReference type="PROSITE" id="PS50895">
    <property type="entry name" value="SURF1"/>
    <property type="match status" value="1"/>
</dbReference>
<keyword evidence="3" id="KW-1185">Reference proteome</keyword>
<keyword evidence="1" id="KW-0812">Transmembrane</keyword>
<dbReference type="AlphaFoldDB" id="A0A7W8D7P4"/>
<sequence>MKRPGRLGFALAALAGIALFAALGAWQWQRGTQKQHLLLETAEMLAAREAVPLADAVARETRALQWTSGSVQFDARGPLLLDNQLRAGRAGVRAYRLALVDGSATPLLVDLGWLPLPADRALPTIERPAGRIEARGLLAPPPSAGIALGTGIAPAADGWLLTRIDMHAIAAATGLAVPPAPRVLRLDPDLPLGYERDLDVLQNTLPPERHRGYAVQWWGLAVTVFVVWLVLGFRRTRR</sequence>
<proteinExistence type="inferred from homology"/>
<dbReference type="EMBL" id="JACHHP010000005">
    <property type="protein sequence ID" value="MBB5209112.1"/>
    <property type="molecule type" value="Genomic_DNA"/>
</dbReference>
<protein>
    <recommendedName>
        <fullName evidence="1">SURF1-like protein</fullName>
    </recommendedName>
</protein>
<comment type="caution">
    <text evidence="1">Lacks conserved residue(s) required for the propagation of feature annotation.</text>
</comment>
<reference evidence="2 3" key="1">
    <citation type="submission" date="2020-08" db="EMBL/GenBank/DDBJ databases">
        <title>Genomic Encyclopedia of Type Strains, Phase IV (KMG-IV): sequencing the most valuable type-strain genomes for metagenomic binning, comparative biology and taxonomic classification.</title>
        <authorList>
            <person name="Goeker M."/>
        </authorList>
    </citation>
    <scope>NUCLEOTIDE SEQUENCE [LARGE SCALE GENOMIC DNA]</scope>
    <source>
        <strain evidence="2 3">DSM 24163</strain>
    </source>
</reference>
<name>A0A7W8D7P4_9GAMM</name>
<feature type="transmembrane region" description="Helical" evidence="1">
    <location>
        <begin position="215"/>
        <end position="233"/>
    </location>
</feature>
<accession>A0A7W8D7P4</accession>
<evidence type="ECO:0000256" key="1">
    <source>
        <dbReference type="RuleBase" id="RU363076"/>
    </source>
</evidence>
<keyword evidence="1" id="KW-1133">Transmembrane helix</keyword>
<keyword evidence="1" id="KW-1003">Cell membrane</keyword>
<organism evidence="2 3">
    <name type="scientific">Chiayiivirga flava</name>
    <dbReference type="NCBI Taxonomy" id="659595"/>
    <lineage>
        <taxon>Bacteria</taxon>
        <taxon>Pseudomonadati</taxon>
        <taxon>Pseudomonadota</taxon>
        <taxon>Gammaproteobacteria</taxon>
        <taxon>Lysobacterales</taxon>
        <taxon>Lysobacteraceae</taxon>
        <taxon>Chiayiivirga</taxon>
    </lineage>
</organism>
<comment type="caution">
    <text evidence="2">The sequence shown here is derived from an EMBL/GenBank/DDBJ whole genome shotgun (WGS) entry which is preliminary data.</text>
</comment>
<evidence type="ECO:0000313" key="2">
    <source>
        <dbReference type="EMBL" id="MBB5209112.1"/>
    </source>
</evidence>
<dbReference type="RefSeq" id="WP_183961664.1">
    <property type="nucleotide sequence ID" value="NZ_JACHHP010000005.1"/>
</dbReference>
<keyword evidence="1" id="KW-0472">Membrane</keyword>
<comment type="similarity">
    <text evidence="1">Belongs to the SURF1 family.</text>
</comment>
<dbReference type="Pfam" id="PF02104">
    <property type="entry name" value="SURF1"/>
    <property type="match status" value="1"/>
</dbReference>
<dbReference type="InterPro" id="IPR002994">
    <property type="entry name" value="Surf1/Shy1"/>
</dbReference>
<comment type="subcellular location">
    <subcellularLocation>
        <location evidence="1">Cell membrane</location>
        <topology evidence="1">Multi-pass membrane protein</topology>
    </subcellularLocation>
</comment>
<dbReference type="CDD" id="cd06662">
    <property type="entry name" value="SURF1"/>
    <property type="match status" value="1"/>
</dbReference>
<dbReference type="GO" id="GO:0005886">
    <property type="term" value="C:plasma membrane"/>
    <property type="evidence" value="ECO:0007669"/>
    <property type="project" value="UniProtKB-SubCell"/>
</dbReference>
<gene>
    <name evidence="2" type="ORF">HNQ52_002675</name>
</gene>
<dbReference type="Proteomes" id="UP000521199">
    <property type="component" value="Unassembled WGS sequence"/>
</dbReference>
<evidence type="ECO:0000313" key="3">
    <source>
        <dbReference type="Proteomes" id="UP000521199"/>
    </source>
</evidence>